<gene>
    <name evidence="2" type="ORF">CLHOM_17870</name>
</gene>
<dbReference type="Proteomes" id="UP000037043">
    <property type="component" value="Unassembled WGS sequence"/>
</dbReference>
<sequence>MFKRIIKIANVSLIIIFFMVNLTSCSFKTKKEPKNKEDAVFTFRI</sequence>
<dbReference type="PATRIC" id="fig|1121318.3.peg.1803"/>
<keyword evidence="1" id="KW-0812">Transmembrane</keyword>
<proteinExistence type="predicted"/>
<feature type="transmembrane region" description="Helical" evidence="1">
    <location>
        <begin position="6"/>
        <end position="27"/>
    </location>
</feature>
<protein>
    <submittedName>
        <fullName evidence="2">Uncharacterized protein</fullName>
    </submittedName>
</protein>
<organism evidence="2 3">
    <name type="scientific">Clostridium homopropionicum DSM 5847</name>
    <dbReference type="NCBI Taxonomy" id="1121318"/>
    <lineage>
        <taxon>Bacteria</taxon>
        <taxon>Bacillati</taxon>
        <taxon>Bacillota</taxon>
        <taxon>Clostridia</taxon>
        <taxon>Eubacteriales</taxon>
        <taxon>Clostridiaceae</taxon>
        <taxon>Clostridium</taxon>
    </lineage>
</organism>
<reference evidence="3" key="1">
    <citation type="submission" date="2015-08" db="EMBL/GenBank/DDBJ databases">
        <title>Genome sequence of the strict anaerobe Clostridium homopropionicum LuHBu1 (DSM 5847T).</title>
        <authorList>
            <person name="Poehlein A."/>
            <person name="Beck M."/>
            <person name="Schiel-Bengelsdorf B."/>
            <person name="Bengelsdorf F.R."/>
            <person name="Daniel R."/>
            <person name="Duerre P."/>
        </authorList>
    </citation>
    <scope>NUCLEOTIDE SEQUENCE [LARGE SCALE GENOMIC DNA]</scope>
    <source>
        <strain evidence="3">DSM 5847</strain>
    </source>
</reference>
<name>A0A0L6ZAA8_9CLOT</name>
<dbReference type="AlphaFoldDB" id="A0A0L6ZAA8"/>
<evidence type="ECO:0000256" key="1">
    <source>
        <dbReference type="SAM" id="Phobius"/>
    </source>
</evidence>
<comment type="caution">
    <text evidence="2">The sequence shown here is derived from an EMBL/GenBank/DDBJ whole genome shotgun (WGS) entry which is preliminary data.</text>
</comment>
<dbReference type="EMBL" id="LHUR01000022">
    <property type="protein sequence ID" value="KOA19698.1"/>
    <property type="molecule type" value="Genomic_DNA"/>
</dbReference>
<dbReference type="STRING" id="36844.SAMN04488501_102207"/>
<evidence type="ECO:0000313" key="3">
    <source>
        <dbReference type="Proteomes" id="UP000037043"/>
    </source>
</evidence>
<keyword evidence="1" id="KW-1133">Transmembrane helix</keyword>
<evidence type="ECO:0000313" key="2">
    <source>
        <dbReference type="EMBL" id="KOA19698.1"/>
    </source>
</evidence>
<keyword evidence="3" id="KW-1185">Reference proteome</keyword>
<dbReference type="RefSeq" id="WP_161803213.1">
    <property type="nucleotide sequence ID" value="NZ_LHUR01000022.1"/>
</dbReference>
<keyword evidence="1" id="KW-0472">Membrane</keyword>
<accession>A0A0L6ZAA8</accession>